<dbReference type="RefSeq" id="WP_119872787.1">
    <property type="nucleotide sequence ID" value="NZ_QZDH01000006.1"/>
</dbReference>
<organism evidence="2 3">
    <name type="scientific">Pectobacterium carotovorum</name>
    <name type="common">Erwinia carotovora</name>
    <dbReference type="NCBI Taxonomy" id="554"/>
    <lineage>
        <taxon>Bacteria</taxon>
        <taxon>Pseudomonadati</taxon>
        <taxon>Pseudomonadota</taxon>
        <taxon>Gammaproteobacteria</taxon>
        <taxon>Enterobacterales</taxon>
        <taxon>Pectobacteriaceae</taxon>
        <taxon>Pectobacterium</taxon>
    </lineage>
</organism>
<dbReference type="SUPFAM" id="SSF56112">
    <property type="entry name" value="Protein kinase-like (PK-like)"/>
    <property type="match status" value="1"/>
</dbReference>
<dbReference type="EMBL" id="QZDH01000006">
    <property type="protein sequence ID" value="RJL54323.1"/>
    <property type="molecule type" value="Genomic_DNA"/>
</dbReference>
<dbReference type="Proteomes" id="UP000283655">
    <property type="component" value="Unassembled WGS sequence"/>
</dbReference>
<proteinExistence type="predicted"/>
<dbReference type="InterPro" id="IPR011009">
    <property type="entry name" value="Kinase-like_dom_sf"/>
</dbReference>
<comment type="caution">
    <text evidence="2">The sequence shown here is derived from an EMBL/GenBank/DDBJ whole genome shotgun (WGS) entry which is preliminary data.</text>
</comment>
<accession>A0A419B0G5</accession>
<evidence type="ECO:0000259" key="1">
    <source>
        <dbReference type="PROSITE" id="PS50011"/>
    </source>
</evidence>
<dbReference type="AlphaFoldDB" id="A0A419B0G5"/>
<evidence type="ECO:0000313" key="2">
    <source>
        <dbReference type="EMBL" id="RJL54323.1"/>
    </source>
</evidence>
<protein>
    <recommendedName>
        <fullName evidence="1">Protein kinase domain-containing protein</fullName>
    </recommendedName>
</protein>
<dbReference type="PROSITE" id="PS50011">
    <property type="entry name" value="PROTEIN_KINASE_DOM"/>
    <property type="match status" value="1"/>
</dbReference>
<reference evidence="2 3" key="1">
    <citation type="submission" date="2018-09" db="EMBL/GenBank/DDBJ databases">
        <title>Phylogenetic diversity of Pectobacterium and Dickeya strains causing blackleg disease of potato in Morocco.</title>
        <authorList>
            <person name="Oulghazi S."/>
            <person name="Moumni M."/>
            <person name="Faure D."/>
        </authorList>
    </citation>
    <scope>NUCLEOTIDE SEQUENCE [LARGE SCALE GENOMIC DNA]</scope>
    <source>
        <strain evidence="2 3">S1.15.11.2D</strain>
    </source>
</reference>
<dbReference type="GO" id="GO:0005524">
    <property type="term" value="F:ATP binding"/>
    <property type="evidence" value="ECO:0007669"/>
    <property type="project" value="InterPro"/>
</dbReference>
<dbReference type="InterPro" id="IPR000719">
    <property type="entry name" value="Prot_kinase_dom"/>
</dbReference>
<feature type="domain" description="Protein kinase" evidence="1">
    <location>
        <begin position="347"/>
        <end position="531"/>
    </location>
</feature>
<dbReference type="Gene3D" id="1.10.510.10">
    <property type="entry name" value="Transferase(Phosphotransferase) domain 1"/>
    <property type="match status" value="1"/>
</dbReference>
<sequence length="531" mass="60559">MPLSALERKVSSEVYQKKLHDNFRGNDTQTQDINRSHSATRNEVRHFGNSVHRAINSSEEQRRASYQNTTSRQGITTPLLLLLSQAKPIVSSSLPATSNFPELAPGNANHYITWNLKENRSEIVSHTKNNESHHVSAYMEPLSKTWHLSTNNNHPTFSDDQRKIIDKIKENKEERPHYIQNCNNNKKYYGSGKIYVKENINDTGHYPWGRYVEINGELVAIKVTMEQRHGIRYEIHDTNDPSGESYPIEWDGNRWTFENKTSVHVSNDLEKIIDQKAFSEVVAPGRLSAPDHQGLRYDMNKNKYIKINGMHLKLNEIKGIKFIRMDNGKKIYVDYVNNKFTPSKTKSGQASVIGSGSFGTVYDMGNGFVKKIYNGKIDTNHKGKLIAANNNAKGFNRYYGDGTATVDITPYSDGTASVSVKLKKIEGYTLSDIQKSSSNDLKKEIEKAIETTNPSEYLSDLLAKNGIMHNDISRGNIVYNDGFFYVLDFDSANFLAKNENMSHSEIRVMKMRFRYMFDNFLRDIKSHSAHS</sequence>
<dbReference type="Gene3D" id="3.30.200.20">
    <property type="entry name" value="Phosphorylase Kinase, domain 1"/>
    <property type="match status" value="1"/>
</dbReference>
<dbReference type="GO" id="GO:0004672">
    <property type="term" value="F:protein kinase activity"/>
    <property type="evidence" value="ECO:0007669"/>
    <property type="project" value="InterPro"/>
</dbReference>
<evidence type="ECO:0000313" key="3">
    <source>
        <dbReference type="Proteomes" id="UP000283655"/>
    </source>
</evidence>
<gene>
    <name evidence="2" type="ORF">D5071_03010</name>
</gene>
<name>A0A419B0G5_PECCA</name>